<organism evidence="14 15">
    <name type="scientific">Gramella jeungdoensis</name>
    <dbReference type="NCBI Taxonomy" id="708091"/>
    <lineage>
        <taxon>Bacteria</taxon>
        <taxon>Pseudomonadati</taxon>
        <taxon>Bacteroidota</taxon>
        <taxon>Flavobacteriia</taxon>
        <taxon>Flavobacteriales</taxon>
        <taxon>Flavobacteriaceae</taxon>
        <taxon>Christiangramia</taxon>
    </lineage>
</organism>
<dbReference type="Pfam" id="PF01595">
    <property type="entry name" value="CNNM"/>
    <property type="match status" value="1"/>
</dbReference>
<dbReference type="FunFam" id="3.10.580.10:FF:000002">
    <property type="entry name" value="Magnesium/cobalt efflux protein CorC"/>
    <property type="match status" value="1"/>
</dbReference>
<gene>
    <name evidence="14" type="primary">gldE</name>
    <name evidence="14" type="ORF">E2488_14170</name>
</gene>
<evidence type="ECO:0000256" key="4">
    <source>
        <dbReference type="ARBA" id="ARBA00022692"/>
    </source>
</evidence>
<dbReference type="RefSeq" id="WP_134249033.1">
    <property type="nucleotide sequence ID" value="NZ_SNQI01000005.1"/>
</dbReference>
<name>A0A4Y8APT0_9FLAO</name>
<keyword evidence="8 10" id="KW-0472">Membrane</keyword>
<dbReference type="Pfam" id="PF03471">
    <property type="entry name" value="CorC_HlyC"/>
    <property type="match status" value="1"/>
</dbReference>
<evidence type="ECO:0000256" key="2">
    <source>
        <dbReference type="ARBA" id="ARBA00006337"/>
    </source>
</evidence>
<keyword evidence="3" id="KW-1003">Cell membrane</keyword>
<dbReference type="Pfam" id="PF00571">
    <property type="entry name" value="CBS"/>
    <property type="match status" value="2"/>
</dbReference>
<evidence type="ECO:0000259" key="12">
    <source>
        <dbReference type="PROSITE" id="PS51371"/>
    </source>
</evidence>
<evidence type="ECO:0000313" key="14">
    <source>
        <dbReference type="EMBL" id="TEW72589.1"/>
    </source>
</evidence>
<dbReference type="SMART" id="SM01091">
    <property type="entry name" value="CorC_HlyC"/>
    <property type="match status" value="1"/>
</dbReference>
<protein>
    <submittedName>
        <fullName evidence="14">Gliding motility-associated protein GldE</fullName>
    </submittedName>
</protein>
<dbReference type="InterPro" id="IPR005170">
    <property type="entry name" value="Transptr-assoc_dom"/>
</dbReference>
<feature type="transmembrane region" description="Helical" evidence="11">
    <location>
        <begin position="76"/>
        <end position="98"/>
    </location>
</feature>
<dbReference type="InterPro" id="IPR002550">
    <property type="entry name" value="CNNM"/>
</dbReference>
<dbReference type="OrthoDB" id="9798188at2"/>
<keyword evidence="5" id="KW-0677">Repeat</keyword>
<comment type="caution">
    <text evidence="14">The sequence shown here is derived from an EMBL/GenBank/DDBJ whole genome shotgun (WGS) entry which is preliminary data.</text>
</comment>
<keyword evidence="4 10" id="KW-0812">Transmembrane</keyword>
<dbReference type="InterPro" id="IPR016169">
    <property type="entry name" value="FAD-bd_PCMH_sub2"/>
</dbReference>
<evidence type="ECO:0000259" key="13">
    <source>
        <dbReference type="PROSITE" id="PS51846"/>
    </source>
</evidence>
<dbReference type="SUPFAM" id="SSF54631">
    <property type="entry name" value="CBS-domain pair"/>
    <property type="match status" value="1"/>
</dbReference>
<keyword evidence="6 10" id="KW-1133">Transmembrane helix</keyword>
<feature type="transmembrane region" description="Helical" evidence="11">
    <location>
        <begin position="20"/>
        <end position="44"/>
    </location>
</feature>
<evidence type="ECO:0000313" key="15">
    <source>
        <dbReference type="Proteomes" id="UP000298517"/>
    </source>
</evidence>
<dbReference type="InterPro" id="IPR036318">
    <property type="entry name" value="FAD-bd_PCMH-like_sf"/>
</dbReference>
<sequence length="438" mass="49303">MDPEPTFLITNFIESLNILLLISFAVLFLLLILSALISGAEVAFFSLSKATLSDVLESDSDKQKAVVDLLKDPQKLLATILISNNFINILVVLIFAYIGEIIFSDIASDLLKFLIEVVLVTFLILLFGEVLPKVYATRNSLKFATFMAVPLKVLNSLLSVVSLPLMSITNSIENKLGKKKSSLSVEKLSQALELTSNEATTKDEQKILQGIVNFGNTETGQIMTPRIDVFALSSSEPYDVIIDKIVTKGFSRNPVYNENTDNIIGVLYAKDLLPHLNKKDFKWQDVIREPYFVPENKKLDDLLKEFQEKKNHLAIVVDEYGGTSGVISLEDVIEEIVGDINDEFDDDDISYSKLDANNYVFDGKTNLKDFYKILEIEDTEIFDKNKGESETIAGFILEICGKFPKKNEIIKFGSYTFKIESMDKKRIKQIKVTINRNK</sequence>
<proteinExistence type="inferred from homology"/>
<feature type="domain" description="CBS" evidence="12">
    <location>
        <begin position="223"/>
        <end position="282"/>
    </location>
</feature>
<evidence type="ECO:0000256" key="7">
    <source>
        <dbReference type="ARBA" id="ARBA00023122"/>
    </source>
</evidence>
<dbReference type="AlphaFoldDB" id="A0A4Y8APT0"/>
<dbReference type="CDD" id="cd04590">
    <property type="entry name" value="CBS_pair_CorC_HlyC_assoc"/>
    <property type="match status" value="1"/>
</dbReference>
<evidence type="ECO:0000256" key="5">
    <source>
        <dbReference type="ARBA" id="ARBA00022737"/>
    </source>
</evidence>
<accession>A0A4Y8APT0</accession>
<dbReference type="Gene3D" id="3.10.580.10">
    <property type="entry name" value="CBS-domain"/>
    <property type="match status" value="1"/>
</dbReference>
<evidence type="ECO:0000256" key="11">
    <source>
        <dbReference type="SAM" id="Phobius"/>
    </source>
</evidence>
<dbReference type="InterPro" id="IPR000644">
    <property type="entry name" value="CBS_dom"/>
</dbReference>
<evidence type="ECO:0000256" key="6">
    <source>
        <dbReference type="ARBA" id="ARBA00022989"/>
    </source>
</evidence>
<dbReference type="InterPro" id="IPR044751">
    <property type="entry name" value="Ion_transp-like_CBS"/>
</dbReference>
<dbReference type="SUPFAM" id="SSF56176">
    <property type="entry name" value="FAD-binding/transporter-associated domain-like"/>
    <property type="match status" value="1"/>
</dbReference>
<reference evidence="14 15" key="1">
    <citation type="journal article" date="2011" name="J. Microbiol.">
        <title>Gramella jeungdoensis sp. nov., isolated from a solar saltern in Korea.</title>
        <authorList>
            <person name="Joung Y."/>
            <person name="Kim H."/>
            <person name="Jang T."/>
            <person name="Ahn T.S."/>
            <person name="Joh K."/>
        </authorList>
    </citation>
    <scope>NUCLEOTIDE SEQUENCE [LARGE SCALE GENOMIC DNA]</scope>
    <source>
        <strain evidence="14 15">KCTC 23123</strain>
    </source>
</reference>
<keyword evidence="7 9" id="KW-0129">CBS domain</keyword>
<feature type="domain" description="CBS" evidence="12">
    <location>
        <begin position="286"/>
        <end position="343"/>
    </location>
</feature>
<dbReference type="PROSITE" id="PS51371">
    <property type="entry name" value="CBS"/>
    <property type="match status" value="2"/>
</dbReference>
<keyword evidence="15" id="KW-1185">Reference proteome</keyword>
<feature type="transmembrane region" description="Helical" evidence="11">
    <location>
        <begin position="143"/>
        <end position="166"/>
    </location>
</feature>
<dbReference type="EMBL" id="SNQI01000005">
    <property type="protein sequence ID" value="TEW72589.1"/>
    <property type="molecule type" value="Genomic_DNA"/>
</dbReference>
<dbReference type="InterPro" id="IPR019862">
    <property type="entry name" value="Motility-assoc_prot_GldE"/>
</dbReference>
<evidence type="ECO:0000256" key="9">
    <source>
        <dbReference type="PROSITE-ProRule" id="PRU00703"/>
    </source>
</evidence>
<dbReference type="Gene3D" id="3.30.465.10">
    <property type="match status" value="1"/>
</dbReference>
<comment type="subcellular location">
    <subcellularLocation>
        <location evidence="1">Cell membrane</location>
        <topology evidence="1">Multi-pass membrane protein</topology>
    </subcellularLocation>
</comment>
<evidence type="ECO:0000256" key="8">
    <source>
        <dbReference type="ARBA" id="ARBA00023136"/>
    </source>
</evidence>
<dbReference type="PANTHER" id="PTHR22777:SF32">
    <property type="entry name" value="UPF0053 INNER MEMBRANE PROTEIN YFJD"/>
    <property type="match status" value="1"/>
</dbReference>
<dbReference type="GO" id="GO:0005886">
    <property type="term" value="C:plasma membrane"/>
    <property type="evidence" value="ECO:0007669"/>
    <property type="project" value="UniProtKB-SubCell"/>
</dbReference>
<feature type="domain" description="CNNM transmembrane" evidence="13">
    <location>
        <begin position="16"/>
        <end position="204"/>
    </location>
</feature>
<dbReference type="InterPro" id="IPR046342">
    <property type="entry name" value="CBS_dom_sf"/>
</dbReference>
<feature type="transmembrane region" description="Helical" evidence="11">
    <location>
        <begin position="110"/>
        <end position="131"/>
    </location>
</feature>
<evidence type="ECO:0000256" key="10">
    <source>
        <dbReference type="PROSITE-ProRule" id="PRU01193"/>
    </source>
</evidence>
<dbReference type="GO" id="GO:0050660">
    <property type="term" value="F:flavin adenine dinucleotide binding"/>
    <property type="evidence" value="ECO:0007669"/>
    <property type="project" value="InterPro"/>
</dbReference>
<dbReference type="Proteomes" id="UP000298517">
    <property type="component" value="Unassembled WGS sequence"/>
</dbReference>
<comment type="similarity">
    <text evidence="2">Belongs to the UPF0053 family.</text>
</comment>
<dbReference type="SMART" id="SM00116">
    <property type="entry name" value="CBS"/>
    <property type="match status" value="2"/>
</dbReference>
<dbReference type="PROSITE" id="PS51846">
    <property type="entry name" value="CNNM"/>
    <property type="match status" value="1"/>
</dbReference>
<dbReference type="NCBIfam" id="TIGR03520">
    <property type="entry name" value="GldE"/>
    <property type="match status" value="1"/>
</dbReference>
<evidence type="ECO:0000256" key="1">
    <source>
        <dbReference type="ARBA" id="ARBA00004651"/>
    </source>
</evidence>
<evidence type="ECO:0000256" key="3">
    <source>
        <dbReference type="ARBA" id="ARBA00022475"/>
    </source>
</evidence>
<dbReference type="PANTHER" id="PTHR22777">
    <property type="entry name" value="HEMOLYSIN-RELATED"/>
    <property type="match status" value="1"/>
</dbReference>